<reference evidence="4 5" key="1">
    <citation type="submission" date="2016-12" db="EMBL/GenBank/DDBJ databases">
        <title>Real-Time Genomic Investigation Underlying the Public Health Response to a Shiga Toxin-Producing Escherichia Coli O26:H11 Outbreak in a Nursery.</title>
        <authorList>
            <person name="Ferdous M."/>
            <person name="Moran-Gilad J."/>
            <person name="Rossen J.W."/>
            <person name="Gdalevich M."/>
        </authorList>
    </citation>
    <scope>NUCLEOTIDE SEQUENCE [LARGE SCALE GENOMIC DNA]</scope>
    <source>
        <strain evidence="4 5">STEC 514-2</strain>
    </source>
</reference>
<keyword evidence="2" id="KW-1133">Transmembrane helix</keyword>
<dbReference type="Proteomes" id="UP000218543">
    <property type="component" value="Unassembled WGS sequence"/>
</dbReference>
<feature type="region of interest" description="Disordered" evidence="1">
    <location>
        <begin position="900"/>
        <end position="939"/>
    </location>
</feature>
<feature type="domain" description="TraG N-terminal Proteobacteria" evidence="3">
    <location>
        <begin position="3"/>
        <end position="443"/>
    </location>
</feature>
<feature type="compositionally biased region" description="Basic and acidic residues" evidence="1">
    <location>
        <begin position="900"/>
        <end position="915"/>
    </location>
</feature>
<name>A0A2A2C9V6_ECOLX</name>
<dbReference type="RefSeq" id="WP_032327002.1">
    <property type="nucleotide sequence ID" value="NZ_BGAC01000006.1"/>
</dbReference>
<comment type="caution">
    <text evidence="4">The sequence shown here is derived from an EMBL/GenBank/DDBJ whole genome shotgun (WGS) entry which is preliminary data.</text>
</comment>
<dbReference type="NCBIfam" id="NF010295">
    <property type="entry name" value="PRK13735.1"/>
    <property type="match status" value="1"/>
</dbReference>
<keyword evidence="2" id="KW-0812">Transmembrane</keyword>
<feature type="transmembrane region" description="Helical" evidence="2">
    <location>
        <begin position="356"/>
        <end position="377"/>
    </location>
</feature>
<sequence length="939" mass="103057">MNEVYVIAGGEWLRNNLNAIAAFMSTRTWDSIEKIALTLSVLAVAVMWVQRHNVMDLLGWVAVFVLISLLVNVRTSVQIIDNSDLVHVHRVDNVPVGLAMPLSLTTRIGHAMVAGYEMVFAQPDSATYSKTGMLFGANLIVKSTDFLSRNPEIINLFQDYVQNCVLGDIYLNHKYTLEDLMVADDPYMVIFSRPSPLRGVYDSNNNFVSCKDASVTLKDKLNLDTKSGGKTWHYYVQQLFGGRPDPDLLFRELLSDSYSYFYGASQSASQIMRKNVTINALKEGITSNAARNGDTASLVSLATTSSMEKQRLAHVSVGHVIMRNLPMVQTILTGITIGIFPLLVLAAAFNKMTLPVLKGYVFALMWLQTWPLLYAILNSAMTFYAKQNGAPVVLSEVSQIQLKYSDLASTAGYLSAMIPPLSWMMVRGLGAGFSSVYSHFASSSITPTASAAGSVVDGNYSYGNMQTNNVNGFSWSTNSTTSFGQMTHQTGSGATATQTRDGSMVMDASGAMSRLPVGINATRQIAAAQQEMAREASNRAESALHGFSSSIASAWNTLSQFGSNRGSSDSVTSGADSTMSAQDSMMASRMRSAVESYAKAHNISNEQATRELASRSTRGSAGMYGDVHAGWQFEPKFMGVGGGVGGKVGGRASIDWSDDDAHEASSGSRTSHDARHDIDARATQDFKEASDYFTSRKVSESGSHTDNNADSRVDQLSAALNSAKQSYDQYTTNMTRSHEYAEMASRTESMSGQMSEDLSQQFAQYVMKRTPQDAEAILTNTSSPEIAERRRAMAWSFVQEQVQPGVDNAWRESRGYIGKGMESVPSGGGSQDIIADHQGHQTIIEQRTQDSNIRNDVKQQVDNMVMDYRSEIDTVSKNIRNNEGSIEQQYNDLHNFHKTEEMSQERKYNEEKAAQERMPGADTPDELLKKAKEYQDRNS</sequence>
<feature type="compositionally biased region" description="Basic and acidic residues" evidence="1">
    <location>
        <begin position="926"/>
        <end position="939"/>
    </location>
</feature>
<evidence type="ECO:0000259" key="3">
    <source>
        <dbReference type="Pfam" id="PF07916"/>
    </source>
</evidence>
<dbReference type="Pfam" id="PF07916">
    <property type="entry name" value="TraG_N"/>
    <property type="match status" value="1"/>
</dbReference>
<evidence type="ECO:0000313" key="5">
    <source>
        <dbReference type="Proteomes" id="UP000218543"/>
    </source>
</evidence>
<proteinExistence type="predicted"/>
<feature type="transmembrane region" description="Helical" evidence="2">
    <location>
        <begin position="331"/>
        <end position="350"/>
    </location>
</feature>
<dbReference type="InterPro" id="IPR012931">
    <property type="entry name" value="TraG_N_Proteobacteria"/>
</dbReference>
<evidence type="ECO:0000256" key="2">
    <source>
        <dbReference type="SAM" id="Phobius"/>
    </source>
</evidence>
<feature type="region of interest" description="Disordered" evidence="1">
    <location>
        <begin position="655"/>
        <end position="677"/>
    </location>
</feature>
<protein>
    <submittedName>
        <fullName evidence="4">Conjugal transfer protein TraG</fullName>
    </submittedName>
</protein>
<dbReference type="AlphaFoldDB" id="A0A2A2C9V6"/>
<gene>
    <name evidence="4" type="ORF">BTQ06_16025</name>
</gene>
<evidence type="ECO:0000313" key="4">
    <source>
        <dbReference type="EMBL" id="PAU22172.1"/>
    </source>
</evidence>
<dbReference type="EMBL" id="MRVZ01000053">
    <property type="protein sequence ID" value="PAU22172.1"/>
    <property type="molecule type" value="Genomic_DNA"/>
</dbReference>
<evidence type="ECO:0000256" key="1">
    <source>
        <dbReference type="SAM" id="MobiDB-lite"/>
    </source>
</evidence>
<accession>A0A2A2C9V6</accession>
<keyword evidence="2" id="KW-0472">Membrane</keyword>
<organism evidence="4 5">
    <name type="scientific">Escherichia coli</name>
    <dbReference type="NCBI Taxonomy" id="562"/>
    <lineage>
        <taxon>Bacteria</taxon>
        <taxon>Pseudomonadati</taxon>
        <taxon>Pseudomonadota</taxon>
        <taxon>Gammaproteobacteria</taxon>
        <taxon>Enterobacterales</taxon>
        <taxon>Enterobacteriaceae</taxon>
        <taxon>Escherichia</taxon>
    </lineage>
</organism>